<evidence type="ECO:0000313" key="2">
    <source>
        <dbReference type="EMBL" id="OHB17641.1"/>
    </source>
</evidence>
<sequence length="97" mass="10794">MDTLKNNKGTLAAIIIFIVAMFLYNLFFKSETITLPSEALAVSIGDDVIKMREELQAVTLSQNVFSSPSFLLLIDFSTEVPQQQVGRPNPFNIIGRD</sequence>
<accession>A0A1G2V7P3</accession>
<dbReference type="Proteomes" id="UP000176868">
    <property type="component" value="Unassembled WGS sequence"/>
</dbReference>
<keyword evidence="1" id="KW-0812">Transmembrane</keyword>
<name>A0A1G2V7P3_9BACT</name>
<feature type="transmembrane region" description="Helical" evidence="1">
    <location>
        <begin position="9"/>
        <end position="28"/>
    </location>
</feature>
<dbReference type="STRING" id="1802782.A2544_01295"/>
<gene>
    <name evidence="2" type="ORF">A2544_01295</name>
</gene>
<reference evidence="2 3" key="1">
    <citation type="journal article" date="2016" name="Nat. Commun.">
        <title>Thousands of microbial genomes shed light on interconnected biogeochemical processes in an aquifer system.</title>
        <authorList>
            <person name="Anantharaman K."/>
            <person name="Brown C.T."/>
            <person name="Hug L.A."/>
            <person name="Sharon I."/>
            <person name="Castelle C.J."/>
            <person name="Probst A.J."/>
            <person name="Thomas B.C."/>
            <person name="Singh A."/>
            <person name="Wilkins M.J."/>
            <person name="Karaoz U."/>
            <person name="Brodie E.L."/>
            <person name="Williams K.H."/>
            <person name="Hubbard S.S."/>
            <person name="Banfield J.F."/>
        </authorList>
    </citation>
    <scope>NUCLEOTIDE SEQUENCE [LARGE SCALE GENOMIC DNA]</scope>
</reference>
<proteinExistence type="predicted"/>
<organism evidence="2 3">
    <name type="scientific">Candidatus Zambryskibacteria bacterium RIFOXYD2_FULL_43_10</name>
    <dbReference type="NCBI Taxonomy" id="1802782"/>
    <lineage>
        <taxon>Bacteria</taxon>
        <taxon>Candidatus Zambryskiibacteriota</taxon>
    </lineage>
</organism>
<comment type="caution">
    <text evidence="2">The sequence shown here is derived from an EMBL/GenBank/DDBJ whole genome shotgun (WGS) entry which is preliminary data.</text>
</comment>
<dbReference type="EMBL" id="MHWZ01000015">
    <property type="protein sequence ID" value="OHB17641.1"/>
    <property type="molecule type" value="Genomic_DNA"/>
</dbReference>
<keyword evidence="1" id="KW-0472">Membrane</keyword>
<evidence type="ECO:0000256" key="1">
    <source>
        <dbReference type="SAM" id="Phobius"/>
    </source>
</evidence>
<protein>
    <submittedName>
        <fullName evidence="2">Uncharacterized protein</fullName>
    </submittedName>
</protein>
<evidence type="ECO:0000313" key="3">
    <source>
        <dbReference type="Proteomes" id="UP000176868"/>
    </source>
</evidence>
<dbReference type="AlphaFoldDB" id="A0A1G2V7P3"/>
<keyword evidence="1" id="KW-1133">Transmembrane helix</keyword>